<feature type="transmembrane region" description="Helical" evidence="15">
    <location>
        <begin position="518"/>
        <end position="542"/>
    </location>
</feature>
<dbReference type="GO" id="GO:0016323">
    <property type="term" value="C:basolateral plasma membrane"/>
    <property type="evidence" value="ECO:0007669"/>
    <property type="project" value="UniProtKB-SubCell"/>
</dbReference>
<keyword evidence="8 15" id="KW-1133">Transmembrane helix</keyword>
<evidence type="ECO:0000256" key="13">
    <source>
        <dbReference type="ARBA" id="ARBA00023180"/>
    </source>
</evidence>
<dbReference type="PANTHER" id="PTHR24372">
    <property type="entry name" value="GLYCOPROTEIN HORMONE RECEPTOR"/>
    <property type="match status" value="1"/>
</dbReference>
<dbReference type="eggNOG" id="KOG2087">
    <property type="taxonomic scope" value="Eukaryota"/>
</dbReference>
<dbReference type="InterPro" id="IPR017452">
    <property type="entry name" value="GPCR_Rhodpsn_7TM"/>
</dbReference>
<dbReference type="InterPro" id="IPR032675">
    <property type="entry name" value="LRR_dom_sf"/>
</dbReference>
<accession>I3KLR3</accession>
<dbReference type="PROSITE" id="PS50262">
    <property type="entry name" value="G_PROTEIN_RECEP_F1_2"/>
    <property type="match status" value="1"/>
</dbReference>
<dbReference type="InterPro" id="IPR002274">
    <property type="entry name" value="TSH_rcpt"/>
</dbReference>
<evidence type="ECO:0000256" key="15">
    <source>
        <dbReference type="RuleBase" id="RU361222"/>
    </source>
</evidence>
<evidence type="ECO:0000256" key="12">
    <source>
        <dbReference type="ARBA" id="ARBA00023170"/>
    </source>
</evidence>
<protein>
    <recommendedName>
        <fullName evidence="2 15">Thyrotropin receptor</fullName>
    </recommendedName>
</protein>
<organism evidence="17 18">
    <name type="scientific">Oreochromis niloticus</name>
    <name type="common">Nile tilapia</name>
    <name type="synonym">Tilapia nilotica</name>
    <dbReference type="NCBI Taxonomy" id="8128"/>
    <lineage>
        <taxon>Eukaryota</taxon>
        <taxon>Metazoa</taxon>
        <taxon>Chordata</taxon>
        <taxon>Craniata</taxon>
        <taxon>Vertebrata</taxon>
        <taxon>Euteleostomi</taxon>
        <taxon>Actinopterygii</taxon>
        <taxon>Neopterygii</taxon>
        <taxon>Teleostei</taxon>
        <taxon>Neoteleostei</taxon>
        <taxon>Acanthomorphata</taxon>
        <taxon>Ovalentaria</taxon>
        <taxon>Cichlomorphae</taxon>
        <taxon>Cichliformes</taxon>
        <taxon>Cichlidae</taxon>
        <taxon>African cichlids</taxon>
        <taxon>Pseudocrenilabrinae</taxon>
        <taxon>Oreochromini</taxon>
        <taxon>Oreochromis</taxon>
    </lineage>
</organism>
<evidence type="ECO:0000256" key="7">
    <source>
        <dbReference type="ARBA" id="ARBA00022737"/>
    </source>
</evidence>
<dbReference type="SUPFAM" id="SSF81321">
    <property type="entry name" value="Family A G protein-coupled receptor-like"/>
    <property type="match status" value="1"/>
</dbReference>
<comment type="caution">
    <text evidence="15">Lacks conserved residue(s) required for the propagation of feature annotation.</text>
</comment>
<keyword evidence="4" id="KW-0433">Leucine-rich repeat</keyword>
<evidence type="ECO:0000256" key="3">
    <source>
        <dbReference type="ARBA" id="ARBA00022475"/>
    </source>
</evidence>
<dbReference type="GO" id="GO:0004996">
    <property type="term" value="F:thyroid-stimulating hormone receptor activity"/>
    <property type="evidence" value="ECO:0007669"/>
    <property type="project" value="InterPro"/>
</dbReference>
<dbReference type="Pfam" id="PF13306">
    <property type="entry name" value="LRR_5"/>
    <property type="match status" value="2"/>
</dbReference>
<dbReference type="InParanoid" id="I3KLR3"/>
<feature type="transmembrane region" description="Helical" evidence="15">
    <location>
        <begin position="432"/>
        <end position="456"/>
    </location>
</feature>
<dbReference type="PRINTS" id="PR00373">
    <property type="entry name" value="GLYCHORMONER"/>
</dbReference>
<evidence type="ECO:0000256" key="8">
    <source>
        <dbReference type="ARBA" id="ARBA00022989"/>
    </source>
</evidence>
<dbReference type="SUPFAM" id="SSF52058">
    <property type="entry name" value="L domain-like"/>
    <property type="match status" value="1"/>
</dbReference>
<evidence type="ECO:0000256" key="4">
    <source>
        <dbReference type="ARBA" id="ARBA00022614"/>
    </source>
</evidence>
<comment type="subcellular location">
    <subcellularLocation>
        <location evidence="1">Basolateral cell membrane</location>
        <topology evidence="1">Multi-pass membrane protein</topology>
    </subcellularLocation>
    <subcellularLocation>
        <location evidence="15">Cell membrane</location>
        <topology evidence="15">Multi-pass membrane protein</topology>
    </subcellularLocation>
</comment>
<evidence type="ECO:0000256" key="14">
    <source>
        <dbReference type="ARBA" id="ARBA00023224"/>
    </source>
</evidence>
<keyword evidence="13" id="KW-0325">Glycoprotein</keyword>
<feature type="transmembrane region" description="Helical" evidence="15">
    <location>
        <begin position="476"/>
        <end position="497"/>
    </location>
</feature>
<reference evidence="17" key="3">
    <citation type="submission" date="2025-09" db="UniProtKB">
        <authorList>
            <consortium name="Ensembl"/>
        </authorList>
    </citation>
    <scope>IDENTIFICATION</scope>
</reference>
<dbReference type="PRINTS" id="PR01145">
    <property type="entry name" value="TSHRECEPTOR"/>
</dbReference>
<dbReference type="Gene3D" id="3.80.10.10">
    <property type="entry name" value="Ribonuclease Inhibitor"/>
    <property type="match status" value="1"/>
</dbReference>
<evidence type="ECO:0000256" key="11">
    <source>
        <dbReference type="ARBA" id="ARBA00023157"/>
    </source>
</evidence>
<dbReference type="GeneTree" id="ENSGT00940000156510"/>
<evidence type="ECO:0000256" key="10">
    <source>
        <dbReference type="ARBA" id="ARBA00023136"/>
    </source>
</evidence>
<name>I3KLR3_ORENI</name>
<gene>
    <name evidence="15" type="primary">TSHR</name>
    <name evidence="17" type="synonym">LOC100700258</name>
</gene>
<dbReference type="InterPro" id="IPR002131">
    <property type="entry name" value="Gphrmn_rcpt_fam"/>
</dbReference>
<keyword evidence="11" id="KW-1015">Disulfide bond</keyword>
<evidence type="ECO:0000259" key="16">
    <source>
        <dbReference type="PROSITE" id="PS50262"/>
    </source>
</evidence>
<dbReference type="Gene3D" id="1.20.1070.10">
    <property type="entry name" value="Rhodopsin 7-helix transmembrane proteins"/>
    <property type="match status" value="1"/>
</dbReference>
<keyword evidence="12 15" id="KW-0675">Receptor</keyword>
<dbReference type="GO" id="GO:0008528">
    <property type="term" value="F:G protein-coupled peptide receptor activity"/>
    <property type="evidence" value="ECO:0007669"/>
    <property type="project" value="TreeGrafter"/>
</dbReference>
<feature type="transmembrane region" description="Helical" evidence="15">
    <location>
        <begin position="399"/>
        <end position="420"/>
    </location>
</feature>
<dbReference type="GO" id="GO:0007189">
    <property type="term" value="P:adenylate cyclase-activating G protein-coupled receptor signaling pathway"/>
    <property type="evidence" value="ECO:0007669"/>
    <property type="project" value="TreeGrafter"/>
</dbReference>
<keyword evidence="6 15" id="KW-0732">Signal</keyword>
<evidence type="ECO:0000256" key="2">
    <source>
        <dbReference type="ARBA" id="ARBA00017324"/>
    </source>
</evidence>
<comment type="similarity">
    <text evidence="15">Belongs to the G-protein coupled receptor 1 family. FSH/LSH/TSH subfamily.</text>
</comment>
<dbReference type="InterPro" id="IPR026906">
    <property type="entry name" value="LRR_5"/>
</dbReference>
<dbReference type="GO" id="GO:0009755">
    <property type="term" value="P:hormone-mediated signaling pathway"/>
    <property type="evidence" value="ECO:0007669"/>
    <property type="project" value="TreeGrafter"/>
</dbReference>
<dbReference type="AlphaFoldDB" id="I3KLR3"/>
<dbReference type="InterPro" id="IPR000276">
    <property type="entry name" value="GPCR_Rhodpsn"/>
</dbReference>
<reference evidence="17" key="2">
    <citation type="submission" date="2025-08" db="UniProtKB">
        <authorList>
            <consortium name="Ensembl"/>
        </authorList>
    </citation>
    <scope>IDENTIFICATION</scope>
</reference>
<reference evidence="18" key="1">
    <citation type="submission" date="2012-01" db="EMBL/GenBank/DDBJ databases">
        <title>The Genome Sequence of Oreochromis niloticus (Nile Tilapia).</title>
        <authorList>
            <consortium name="Broad Institute Genome Assembly Team"/>
            <consortium name="Broad Institute Sequencing Platform"/>
            <person name="Di Palma F."/>
            <person name="Johnson J."/>
            <person name="Lander E.S."/>
            <person name="Lindblad-Toh K."/>
        </authorList>
    </citation>
    <scope>NUCLEOTIDE SEQUENCE [LARGE SCALE GENOMIC DNA]</scope>
</reference>
<evidence type="ECO:0000256" key="9">
    <source>
        <dbReference type="ARBA" id="ARBA00023040"/>
    </source>
</evidence>
<feature type="domain" description="G-protein coupled receptors family 1 profile" evidence="16">
    <location>
        <begin position="411"/>
        <end position="657"/>
    </location>
</feature>
<keyword evidence="7" id="KW-0677">Repeat</keyword>
<dbReference type="HOGENOM" id="CLU_006130_1_1_1"/>
<dbReference type="PRINTS" id="PR00237">
    <property type="entry name" value="GPCRRHODOPSN"/>
</dbReference>
<keyword evidence="10 15" id="KW-0472">Membrane</keyword>
<evidence type="ECO:0000313" key="17">
    <source>
        <dbReference type="Ensembl" id="ENSONIP00000022058.2"/>
    </source>
</evidence>
<feature type="signal peptide" evidence="15">
    <location>
        <begin position="1"/>
        <end position="24"/>
    </location>
</feature>
<evidence type="ECO:0000256" key="6">
    <source>
        <dbReference type="ARBA" id="ARBA00022729"/>
    </source>
</evidence>
<evidence type="ECO:0000256" key="5">
    <source>
        <dbReference type="ARBA" id="ARBA00022692"/>
    </source>
</evidence>
<keyword evidence="18" id="KW-1185">Reference proteome</keyword>
<feature type="transmembrane region" description="Helical" evidence="15">
    <location>
        <begin position="562"/>
        <end position="586"/>
    </location>
</feature>
<keyword evidence="9 15" id="KW-0297">G-protein coupled receptor</keyword>
<dbReference type="STRING" id="8128.ENSONIP00000022058"/>
<dbReference type="PANTHER" id="PTHR24372:SF0">
    <property type="entry name" value="THYROTROPIN RECEPTOR"/>
    <property type="match status" value="1"/>
</dbReference>
<comment type="function">
    <text evidence="15">Receptor for the thyroid-stimulating hormone (TSH) or thyrotropin. Also acts as a receptor for the heterodimeric glycoprotein hormone (GPHA2:GPHB5) or thyrostimulin. The activity of this receptor is mediated by G proteins which activate adenylate cyclase. Plays a central role in controlling thyroid cell metabolism.</text>
</comment>
<feature type="chain" id="PRO_5025706816" description="Thyrotropin receptor" evidence="15">
    <location>
        <begin position="25"/>
        <end position="749"/>
    </location>
</feature>
<dbReference type="Ensembl" id="ENSONIT00000022077.2">
    <property type="protein sequence ID" value="ENSONIP00000022058.2"/>
    <property type="gene ID" value="ENSONIG00000017491.2"/>
</dbReference>
<keyword evidence="14 15" id="KW-0807">Transducer</keyword>
<dbReference type="Pfam" id="PF00001">
    <property type="entry name" value="7tm_1"/>
    <property type="match status" value="1"/>
</dbReference>
<dbReference type="Proteomes" id="UP000005207">
    <property type="component" value="Linkage group LG7"/>
</dbReference>
<dbReference type="OMA" id="VICNLTW"/>
<evidence type="ECO:0000256" key="1">
    <source>
        <dbReference type="ARBA" id="ARBA00004554"/>
    </source>
</evidence>
<sequence length="749" mass="84288">PPVSEARLLFSVFALLSTIHLEYCPPHCQCEWEIHSVSCFGVEVVPVFHSSTKEVWLLGTKMYSISENAFANLANISQIYISDDSTLRYLERHSFYNLSRVTHIQLNGIKTLSYIDQDAFKNLPNLKYLGITNTGLTTFPELQHIHSSQEHFILEMVENVFIQVIPANSFTGISLNTLTIVLNSNGVKEIQDYAFNGTKLEEVYLDRNLDLEQIEEFAFYGVIQGPTHLDLSDTKVHSLPSIGMKNIEKLQAKNTWALKMLPSFRAFCSLTKLFRWKVLHSEAVICNLTWATSGKLQLSSATLSQRYLEYNISQHLKSEKFGIPTHGSANSNRNSLICPTKKSQDDTLFYVKTYSEHLSEVFDSSLCNELDADDGPSCTPLPDALNPCEDVMSKDILRILVWVVSLFAISANLLVLVILLTSRQKMSVTRFLIGHLAFADCCMGFYLLVIAFVDFYTRSNYHHYAITWQTGSGCNIVGTLSVFASELSVFTLTLISLQRWNAIFSAIRPDRKMRLRHASVLMLVGWLLCVFLALLPVLGVSSYQKVSICLPMDTGTTAARTYIISVLIVNVTAFMVVCLCYIHIYFMVHNPNHNSSRYDTSMAKRMAVIIFTNFLCLAPTCFYGLSAAFHHPMITVTDSKVLLYMLVIFNAPPPPIYNKGYVFFSTGAAGSFLSSQLLHQPIFLCYLDKGISQRHPDDAESDGSLSTASTPLSKPTSQYYSLHIKKFSTPKSSIHIPPKIRLKKQKMAF</sequence>
<keyword evidence="5 15" id="KW-0812">Transmembrane</keyword>
<keyword evidence="3 15" id="KW-1003">Cell membrane</keyword>
<evidence type="ECO:0000313" key="18">
    <source>
        <dbReference type="Proteomes" id="UP000005207"/>
    </source>
</evidence>
<feature type="transmembrane region" description="Helical" evidence="15">
    <location>
        <begin position="607"/>
        <end position="629"/>
    </location>
</feature>
<proteinExistence type="inferred from homology"/>